<keyword evidence="3" id="KW-1185">Reference proteome</keyword>
<feature type="region of interest" description="Disordered" evidence="1">
    <location>
        <begin position="82"/>
        <end position="101"/>
    </location>
</feature>
<evidence type="ECO:0000313" key="3">
    <source>
        <dbReference type="Proteomes" id="UP000007635"/>
    </source>
</evidence>
<proteinExistence type="predicted"/>
<reference evidence="2" key="3">
    <citation type="submission" date="2025-09" db="UniProtKB">
        <authorList>
            <consortium name="Ensembl"/>
        </authorList>
    </citation>
    <scope>IDENTIFICATION</scope>
</reference>
<evidence type="ECO:0000256" key="1">
    <source>
        <dbReference type="SAM" id="MobiDB-lite"/>
    </source>
</evidence>
<dbReference type="GeneTree" id="ENSGT00980000199049"/>
<dbReference type="AlphaFoldDB" id="A0AAQ4R6J5"/>
<evidence type="ECO:0000313" key="2">
    <source>
        <dbReference type="Ensembl" id="ENSGACP00000058243.1"/>
    </source>
</evidence>
<sequence length="157" mass="17083">MSSQGGHHHDQHVESYLEVVGVHVQFLGVQHAQLGVGCLDVVHVLHSPLQSVEDSRSVFCNQRISHNCCGVVEVSEVTEIPLSPGVDDQTPEESTSTSHGRDVNVIKILKPWSDDEGRTKGRRAVKVTSGVKSVERHPMTKPILLGRDPQSGAINTN</sequence>
<accession>A0AAQ4R6J5</accession>
<name>A0AAQ4R6J5_GASAC</name>
<organism evidence="2 3">
    <name type="scientific">Gasterosteus aculeatus aculeatus</name>
    <name type="common">three-spined stickleback</name>
    <dbReference type="NCBI Taxonomy" id="481459"/>
    <lineage>
        <taxon>Eukaryota</taxon>
        <taxon>Metazoa</taxon>
        <taxon>Chordata</taxon>
        <taxon>Craniata</taxon>
        <taxon>Vertebrata</taxon>
        <taxon>Euteleostomi</taxon>
        <taxon>Actinopterygii</taxon>
        <taxon>Neopterygii</taxon>
        <taxon>Teleostei</taxon>
        <taxon>Neoteleostei</taxon>
        <taxon>Acanthomorphata</taxon>
        <taxon>Eupercaria</taxon>
        <taxon>Perciformes</taxon>
        <taxon>Cottioidei</taxon>
        <taxon>Gasterosteales</taxon>
        <taxon>Gasterosteidae</taxon>
        <taxon>Gasterosteus</taxon>
    </lineage>
</organism>
<dbReference type="Ensembl" id="ENSGACT00000077879.1">
    <property type="protein sequence ID" value="ENSGACP00000058243.1"/>
    <property type="gene ID" value="ENSGACG00000037032.1"/>
</dbReference>
<dbReference type="Proteomes" id="UP000007635">
    <property type="component" value="Chromosome XI"/>
</dbReference>
<protein>
    <submittedName>
        <fullName evidence="2">Uncharacterized protein</fullName>
    </submittedName>
</protein>
<reference evidence="2 3" key="1">
    <citation type="journal article" date="2021" name="G3 (Bethesda)">
        <title>Improved contiguity of the threespine stickleback genome using long-read sequencing.</title>
        <authorList>
            <person name="Nath S."/>
            <person name="Shaw D.E."/>
            <person name="White M.A."/>
        </authorList>
    </citation>
    <scope>NUCLEOTIDE SEQUENCE [LARGE SCALE GENOMIC DNA]</scope>
    <source>
        <strain evidence="2 3">Lake Benthic</strain>
    </source>
</reference>
<reference evidence="2" key="2">
    <citation type="submission" date="2025-08" db="UniProtKB">
        <authorList>
            <consortium name="Ensembl"/>
        </authorList>
    </citation>
    <scope>IDENTIFICATION</scope>
</reference>